<proteinExistence type="predicted"/>
<evidence type="ECO:0000256" key="5">
    <source>
        <dbReference type="SAM" id="Phobius"/>
    </source>
</evidence>
<evidence type="ECO:0000256" key="1">
    <source>
        <dbReference type="ARBA" id="ARBA00004141"/>
    </source>
</evidence>
<feature type="transmembrane region" description="Helical" evidence="5">
    <location>
        <begin position="92"/>
        <end position="109"/>
    </location>
</feature>
<evidence type="ECO:0000313" key="8">
    <source>
        <dbReference type="EMBL" id="PMP10319.1"/>
    </source>
</evidence>
<evidence type="ECO:0000256" key="4">
    <source>
        <dbReference type="ARBA" id="ARBA00023136"/>
    </source>
</evidence>
<feature type="transmembrane region" description="Helical" evidence="5">
    <location>
        <begin position="41"/>
        <end position="57"/>
    </location>
</feature>
<feature type="transmembrane region" description="Helical" evidence="5">
    <location>
        <begin position="261"/>
        <end position="278"/>
    </location>
</feature>
<reference evidence="8" key="2">
    <citation type="submission" date="2016-07" db="EMBL/GenBank/DDBJ databases">
        <authorList>
            <person name="Kauffman K."/>
            <person name="Arevalo P."/>
            <person name="Polz M.F."/>
        </authorList>
    </citation>
    <scope>NUCLEOTIDE SEQUENCE</scope>
    <source>
        <strain evidence="8">10N.222.49.A5</strain>
    </source>
</reference>
<dbReference type="Proteomes" id="UP000235611">
    <property type="component" value="Unassembled WGS sequence"/>
</dbReference>
<keyword evidence="2 5" id="KW-0812">Transmembrane</keyword>
<feature type="transmembrane region" description="Helical" evidence="5">
    <location>
        <begin position="236"/>
        <end position="255"/>
    </location>
</feature>
<dbReference type="Proteomes" id="UP000590068">
    <property type="component" value="Unassembled WGS sequence"/>
</dbReference>
<dbReference type="PANTHER" id="PTHR37422">
    <property type="entry name" value="TEICHURONIC ACID BIOSYNTHESIS PROTEIN TUAE"/>
    <property type="match status" value="1"/>
</dbReference>
<name>A0AAP8MVQ0_9VIBR</name>
<evidence type="ECO:0000313" key="7">
    <source>
        <dbReference type="EMBL" id="NMR69680.1"/>
    </source>
</evidence>
<reference evidence="7 10" key="4">
    <citation type="submission" date="2020-04" db="EMBL/GenBank/DDBJ databases">
        <title>WGS-Seq of Vibrio isolated by the O'Toole Lab.</title>
        <authorList>
            <person name="Mckone K.P."/>
            <person name="Whitaker R."/>
            <person name="Sevigney J.L."/>
            <person name="Herring J.B."/>
            <person name="O'Toole G."/>
        </authorList>
    </citation>
    <scope>NUCLEOTIDE SEQUENCE [LARGE SCALE GENOMIC DNA]</scope>
    <source>
        <strain evidence="7 10">BS_02</strain>
    </source>
</reference>
<feature type="domain" description="O-antigen ligase-related" evidence="6">
    <location>
        <begin position="78"/>
        <end position="216"/>
    </location>
</feature>
<feature type="transmembrane region" description="Helical" evidence="5">
    <location>
        <begin position="116"/>
        <end position="136"/>
    </location>
</feature>
<gene>
    <name evidence="8" type="ORF">BCS93_10865</name>
    <name evidence="7" type="ORF">HJ568_06795</name>
</gene>
<dbReference type="PANTHER" id="PTHR37422:SF13">
    <property type="entry name" value="LIPOPOLYSACCHARIDE BIOSYNTHESIS PROTEIN PA4999-RELATED"/>
    <property type="match status" value="1"/>
</dbReference>
<comment type="caution">
    <text evidence="8">The sequence shown here is derived from an EMBL/GenBank/DDBJ whole genome shotgun (WGS) entry which is preliminary data.</text>
</comment>
<dbReference type="GO" id="GO:0016874">
    <property type="term" value="F:ligase activity"/>
    <property type="evidence" value="ECO:0007669"/>
    <property type="project" value="UniProtKB-KW"/>
</dbReference>
<dbReference type="InterPro" id="IPR007016">
    <property type="entry name" value="O-antigen_ligase-rel_domated"/>
</dbReference>
<keyword evidence="7" id="KW-0436">Ligase</keyword>
<dbReference type="EMBL" id="JABCJR010000010">
    <property type="protein sequence ID" value="NMR69680.1"/>
    <property type="molecule type" value="Genomic_DNA"/>
</dbReference>
<keyword evidence="10" id="KW-1185">Reference proteome</keyword>
<comment type="subcellular location">
    <subcellularLocation>
        <location evidence="1">Membrane</location>
        <topology evidence="1">Multi-pass membrane protein</topology>
    </subcellularLocation>
</comment>
<feature type="transmembrane region" description="Helical" evidence="5">
    <location>
        <begin position="69"/>
        <end position="86"/>
    </location>
</feature>
<reference evidence="8" key="3">
    <citation type="journal article" date="2018" name="Nature">
        <title>A major lineage of non-tailed dsDNA viruses as unrecognized killers of marine bacteria.</title>
        <authorList>
            <person name="Kauffman K.M."/>
            <person name="Hussain F.A."/>
            <person name="Yang J."/>
            <person name="Arevalo P."/>
            <person name="Brown J.M."/>
            <person name="Chang W.K."/>
            <person name="VanInsberghe D."/>
            <person name="Elsherbini J."/>
            <person name="Sharma R.S."/>
            <person name="Cutler M.B."/>
            <person name="Kelly L."/>
            <person name="Polz M.F."/>
        </authorList>
    </citation>
    <scope>NUCLEOTIDE SEQUENCE</scope>
    <source>
        <strain evidence="8">10N.222.49.A5</strain>
    </source>
</reference>
<feature type="transmembrane region" description="Helical" evidence="5">
    <location>
        <begin position="7"/>
        <end position="25"/>
    </location>
</feature>
<keyword evidence="4 5" id="KW-0472">Membrane</keyword>
<evidence type="ECO:0000256" key="3">
    <source>
        <dbReference type="ARBA" id="ARBA00022989"/>
    </source>
</evidence>
<sequence>MALSISISLYVVFLLIDFLLNSNAMQNYERNALPLITNRRYAGYIAMLNSIFLFFYLLNINDESKKHNIYYCSLLYIVNFSFLTWLGGRGAVFSFLISIILIMLAFIYLKNIALKSIIFLFILSVLSSIVSIPFSIFEWNGMHRFLIGFEDSASLDKFSSGRLSMWADTLVLILQQPFLGYGADAYRFLGPTGHYQPHNFVLQILLEFGLLGLLFLGAFFSSIVKKSIGKLIVNKDQNSILALILIISLFVHGLLDGTIYHAQPVMLLAILCAYAFVYNKAKF</sequence>
<dbReference type="RefSeq" id="WP_157936716.1">
    <property type="nucleotide sequence ID" value="NZ_JABBXC010000011.1"/>
</dbReference>
<evidence type="ECO:0000313" key="9">
    <source>
        <dbReference type="Proteomes" id="UP000235611"/>
    </source>
</evidence>
<dbReference type="AlphaFoldDB" id="A0AAP8MVQ0"/>
<evidence type="ECO:0000313" key="10">
    <source>
        <dbReference type="Proteomes" id="UP000590068"/>
    </source>
</evidence>
<dbReference type="InterPro" id="IPR051533">
    <property type="entry name" value="WaaL-like"/>
</dbReference>
<reference evidence="9" key="1">
    <citation type="submission" date="2016-07" db="EMBL/GenBank/DDBJ databases">
        <title>Nontailed viruses are major unrecognized killers of bacteria in the ocean.</title>
        <authorList>
            <person name="Kauffman K."/>
            <person name="Hussain F."/>
            <person name="Yang J."/>
            <person name="Arevalo P."/>
            <person name="Brown J."/>
            <person name="Cutler M."/>
            <person name="Kelly L."/>
            <person name="Polz M.F."/>
        </authorList>
    </citation>
    <scope>NUCLEOTIDE SEQUENCE [LARGE SCALE GENOMIC DNA]</scope>
    <source>
        <strain evidence="9">10N.222.49.A5</strain>
    </source>
</reference>
<protein>
    <submittedName>
        <fullName evidence="7">O-antigen ligase family protein</fullName>
    </submittedName>
</protein>
<keyword evidence="3 5" id="KW-1133">Transmembrane helix</keyword>
<accession>A0AAP8MVQ0</accession>
<dbReference type="GO" id="GO:0016020">
    <property type="term" value="C:membrane"/>
    <property type="evidence" value="ECO:0007669"/>
    <property type="project" value="UniProtKB-SubCell"/>
</dbReference>
<dbReference type="EMBL" id="MDBO01000074">
    <property type="protein sequence ID" value="PMP10319.1"/>
    <property type="molecule type" value="Genomic_DNA"/>
</dbReference>
<organism evidence="8 9">
    <name type="scientific">Vibrio breoganii</name>
    <dbReference type="NCBI Taxonomy" id="553239"/>
    <lineage>
        <taxon>Bacteria</taxon>
        <taxon>Pseudomonadati</taxon>
        <taxon>Pseudomonadota</taxon>
        <taxon>Gammaproteobacteria</taxon>
        <taxon>Vibrionales</taxon>
        <taxon>Vibrionaceae</taxon>
        <taxon>Vibrio</taxon>
    </lineage>
</organism>
<evidence type="ECO:0000259" key="6">
    <source>
        <dbReference type="Pfam" id="PF04932"/>
    </source>
</evidence>
<evidence type="ECO:0000256" key="2">
    <source>
        <dbReference type="ARBA" id="ARBA00022692"/>
    </source>
</evidence>
<dbReference type="Pfam" id="PF04932">
    <property type="entry name" value="Wzy_C"/>
    <property type="match status" value="1"/>
</dbReference>
<feature type="transmembrane region" description="Helical" evidence="5">
    <location>
        <begin position="200"/>
        <end position="224"/>
    </location>
</feature>